<dbReference type="EMBL" id="UYSG01001276">
    <property type="protein sequence ID" value="VDL39787.1"/>
    <property type="molecule type" value="Genomic_DNA"/>
</dbReference>
<evidence type="ECO:0000313" key="5">
    <source>
        <dbReference type="WBParaSite" id="HDID_0000384401-mRNA-1"/>
    </source>
</evidence>
<dbReference type="WBParaSite" id="HDID_0000384401-mRNA-1">
    <property type="protein sequence ID" value="HDID_0000384401-mRNA-1"/>
    <property type="gene ID" value="HDID_0000384401"/>
</dbReference>
<feature type="region of interest" description="Disordered" evidence="1">
    <location>
        <begin position="115"/>
        <end position="150"/>
    </location>
</feature>
<dbReference type="Proteomes" id="UP000274504">
    <property type="component" value="Unassembled WGS sequence"/>
</dbReference>
<evidence type="ECO:0000256" key="1">
    <source>
        <dbReference type="SAM" id="MobiDB-lite"/>
    </source>
</evidence>
<keyword evidence="2" id="KW-0812">Transmembrane</keyword>
<evidence type="ECO:0000313" key="3">
    <source>
        <dbReference type="EMBL" id="VDL39787.1"/>
    </source>
</evidence>
<keyword evidence="2" id="KW-0472">Membrane</keyword>
<organism evidence="5">
    <name type="scientific">Hymenolepis diminuta</name>
    <name type="common">Rat tapeworm</name>
    <dbReference type="NCBI Taxonomy" id="6216"/>
    <lineage>
        <taxon>Eukaryota</taxon>
        <taxon>Metazoa</taxon>
        <taxon>Spiralia</taxon>
        <taxon>Lophotrochozoa</taxon>
        <taxon>Platyhelminthes</taxon>
        <taxon>Cestoda</taxon>
        <taxon>Eucestoda</taxon>
        <taxon>Cyclophyllidea</taxon>
        <taxon>Hymenolepididae</taxon>
        <taxon>Hymenolepis</taxon>
    </lineage>
</organism>
<reference evidence="5" key="1">
    <citation type="submission" date="2017-02" db="UniProtKB">
        <authorList>
            <consortium name="WormBaseParasite"/>
        </authorList>
    </citation>
    <scope>IDENTIFICATION</scope>
</reference>
<evidence type="ECO:0000313" key="4">
    <source>
        <dbReference type="Proteomes" id="UP000274504"/>
    </source>
</evidence>
<keyword evidence="2" id="KW-1133">Transmembrane helix</keyword>
<evidence type="ECO:0000256" key="2">
    <source>
        <dbReference type="SAM" id="Phobius"/>
    </source>
</evidence>
<sequence>MGSTFSKRKHKGKWMDKETWTEEETDRKVIADVITADVGNQCVLQWIQKITSDGKHKKLFAADLYENTNLDDRPKRPHSETCLRSIGRSLDPIVGKIDLSCCDWLHRIGLSHVNQLENPGPQYQSDEIKQASSTRSTPEISSLSDDKPKKEIENETIEVVSLKSFSETGPAPETIKKLTDDEKENKEIDLLGIIGDPDAERKMSHQATSIKKLKSRINEQSDKLKPKKRLAPAFAAAPVVAVLITIGVVADVTVAVVAAAADVVVAAVDAVADAVVDVVVNPQIILKFSL</sequence>
<feature type="compositionally biased region" description="Polar residues" evidence="1">
    <location>
        <begin position="115"/>
        <end position="143"/>
    </location>
</feature>
<proteinExistence type="predicted"/>
<reference evidence="3 4" key="2">
    <citation type="submission" date="2018-11" db="EMBL/GenBank/DDBJ databases">
        <authorList>
            <consortium name="Pathogen Informatics"/>
        </authorList>
    </citation>
    <scope>NUCLEOTIDE SEQUENCE [LARGE SCALE GENOMIC DNA]</scope>
</reference>
<dbReference type="OrthoDB" id="6235539at2759"/>
<accession>A0A0R3SG39</accession>
<name>A0A0R3SG39_HYMDI</name>
<gene>
    <name evidence="3" type="ORF">HDID_LOCUS3842</name>
</gene>
<dbReference type="AlphaFoldDB" id="A0A0R3SG39"/>
<protein>
    <submittedName>
        <fullName evidence="5">HTH myb-type domain-containing protein</fullName>
    </submittedName>
</protein>
<feature type="transmembrane region" description="Helical" evidence="2">
    <location>
        <begin position="230"/>
        <end position="250"/>
    </location>
</feature>